<dbReference type="EMBL" id="JAUCMV010000003">
    <property type="protein sequence ID" value="KAK0409805.1"/>
    <property type="molecule type" value="Genomic_DNA"/>
</dbReference>
<organism evidence="2 3">
    <name type="scientific">Steinernema hermaphroditum</name>
    <dbReference type="NCBI Taxonomy" id="289476"/>
    <lineage>
        <taxon>Eukaryota</taxon>
        <taxon>Metazoa</taxon>
        <taxon>Ecdysozoa</taxon>
        <taxon>Nematoda</taxon>
        <taxon>Chromadorea</taxon>
        <taxon>Rhabditida</taxon>
        <taxon>Tylenchina</taxon>
        <taxon>Panagrolaimomorpha</taxon>
        <taxon>Strongyloidoidea</taxon>
        <taxon>Steinernematidae</taxon>
        <taxon>Steinernema</taxon>
    </lineage>
</organism>
<evidence type="ECO:0000313" key="2">
    <source>
        <dbReference type="EMBL" id="KAK0409805.1"/>
    </source>
</evidence>
<accession>A0AA39LUI4</accession>
<keyword evidence="3" id="KW-1185">Reference proteome</keyword>
<evidence type="ECO:0000256" key="1">
    <source>
        <dbReference type="SAM" id="MobiDB-lite"/>
    </source>
</evidence>
<name>A0AA39LUI4_9BILA</name>
<dbReference type="AlphaFoldDB" id="A0AA39LUI4"/>
<sequence length="91" mass="10259">MAFLMEMIPCSYDTSRRTAEGSAINADWEKAPLLASKKDGRSQICLKTKGTESSEDFKHKYLFFGKRRGRPGDEKEELNPTTQNSVPGQFP</sequence>
<feature type="compositionally biased region" description="Polar residues" evidence="1">
    <location>
        <begin position="79"/>
        <end position="91"/>
    </location>
</feature>
<evidence type="ECO:0000313" key="3">
    <source>
        <dbReference type="Proteomes" id="UP001175271"/>
    </source>
</evidence>
<dbReference type="Proteomes" id="UP001175271">
    <property type="component" value="Unassembled WGS sequence"/>
</dbReference>
<reference evidence="2" key="1">
    <citation type="submission" date="2023-06" db="EMBL/GenBank/DDBJ databases">
        <title>Genomic analysis of the entomopathogenic nematode Steinernema hermaphroditum.</title>
        <authorList>
            <person name="Schwarz E.M."/>
            <person name="Heppert J.K."/>
            <person name="Baniya A."/>
            <person name="Schwartz H.T."/>
            <person name="Tan C.-H."/>
            <person name="Antoshechkin I."/>
            <person name="Sternberg P.W."/>
            <person name="Goodrich-Blair H."/>
            <person name="Dillman A.R."/>
        </authorList>
    </citation>
    <scope>NUCLEOTIDE SEQUENCE</scope>
    <source>
        <strain evidence="2">PS9179</strain>
        <tissue evidence="2">Whole animal</tissue>
    </source>
</reference>
<protein>
    <submittedName>
        <fullName evidence="2">Uncharacterized protein</fullName>
    </submittedName>
</protein>
<feature type="region of interest" description="Disordered" evidence="1">
    <location>
        <begin position="66"/>
        <end position="91"/>
    </location>
</feature>
<comment type="caution">
    <text evidence="2">The sequence shown here is derived from an EMBL/GenBank/DDBJ whole genome shotgun (WGS) entry which is preliminary data.</text>
</comment>
<gene>
    <name evidence="2" type="ORF">QR680_004769</name>
</gene>
<proteinExistence type="predicted"/>